<proteinExistence type="predicted"/>
<dbReference type="Gene3D" id="3.90.226.10">
    <property type="entry name" value="2-enoyl-CoA Hydratase, Chain A, domain 1"/>
    <property type="match status" value="1"/>
</dbReference>
<evidence type="ECO:0000313" key="2">
    <source>
        <dbReference type="Proteomes" id="UP000234331"/>
    </source>
</evidence>
<dbReference type="SUPFAM" id="SSF52096">
    <property type="entry name" value="ClpP/crotonase"/>
    <property type="match status" value="1"/>
</dbReference>
<protein>
    <submittedName>
        <fullName evidence="1">Enoyl-CoA hydratase</fullName>
    </submittedName>
</protein>
<dbReference type="InterPro" id="IPR029045">
    <property type="entry name" value="ClpP/crotonase-like_dom_sf"/>
</dbReference>
<organism evidence="1 2">
    <name type="scientific">Frankia canadensis</name>
    <dbReference type="NCBI Taxonomy" id="1836972"/>
    <lineage>
        <taxon>Bacteria</taxon>
        <taxon>Bacillati</taxon>
        <taxon>Actinomycetota</taxon>
        <taxon>Actinomycetes</taxon>
        <taxon>Frankiales</taxon>
        <taxon>Frankiaceae</taxon>
        <taxon>Frankia</taxon>
    </lineage>
</organism>
<dbReference type="AlphaFoldDB" id="A0A2I2KY23"/>
<accession>A0A2I2KY23</accession>
<reference evidence="1 2" key="1">
    <citation type="submission" date="2017-06" db="EMBL/GenBank/DDBJ databases">
        <authorList>
            <person name="Kim H.J."/>
            <person name="Triplett B.A."/>
        </authorList>
    </citation>
    <scope>NUCLEOTIDE SEQUENCE [LARGE SCALE GENOMIC DNA]</scope>
    <source>
        <strain evidence="1">FRACA_ARgP5</strain>
    </source>
</reference>
<dbReference type="Proteomes" id="UP000234331">
    <property type="component" value="Unassembled WGS sequence"/>
</dbReference>
<name>A0A2I2KY23_9ACTN</name>
<evidence type="ECO:0000313" key="1">
    <source>
        <dbReference type="EMBL" id="SNQ50568.1"/>
    </source>
</evidence>
<gene>
    <name evidence="1" type="ORF">FRACA_4880003</name>
</gene>
<dbReference type="EMBL" id="FZMO01000432">
    <property type="protein sequence ID" value="SNQ50568.1"/>
    <property type="molecule type" value="Genomic_DNA"/>
</dbReference>
<dbReference type="RefSeq" id="WP_165818584.1">
    <property type="nucleotide sequence ID" value="NZ_FZMO01000432.1"/>
</dbReference>
<sequence length="59" mass="6029">MALGCEGPLGSPEARFVDTHMTIGAFPSGGMTARPPRIVGTRTAKAMSLSGPRVDAQDG</sequence>
<keyword evidence="2" id="KW-1185">Reference proteome</keyword>